<dbReference type="SUPFAM" id="SSF56672">
    <property type="entry name" value="DNA/RNA polymerases"/>
    <property type="match status" value="1"/>
</dbReference>
<name>A0A151S772_CAJCA</name>
<dbReference type="InterPro" id="IPR043128">
    <property type="entry name" value="Rev_trsase/Diguanyl_cyclase"/>
</dbReference>
<organism evidence="2 3">
    <name type="scientific">Cajanus cajan</name>
    <name type="common">Pigeon pea</name>
    <name type="synonym">Cajanus indicus</name>
    <dbReference type="NCBI Taxonomy" id="3821"/>
    <lineage>
        <taxon>Eukaryota</taxon>
        <taxon>Viridiplantae</taxon>
        <taxon>Streptophyta</taxon>
        <taxon>Embryophyta</taxon>
        <taxon>Tracheophyta</taxon>
        <taxon>Spermatophyta</taxon>
        <taxon>Magnoliopsida</taxon>
        <taxon>eudicotyledons</taxon>
        <taxon>Gunneridae</taxon>
        <taxon>Pentapetalae</taxon>
        <taxon>rosids</taxon>
        <taxon>fabids</taxon>
        <taxon>Fabales</taxon>
        <taxon>Fabaceae</taxon>
        <taxon>Papilionoideae</taxon>
        <taxon>50 kb inversion clade</taxon>
        <taxon>NPAAA clade</taxon>
        <taxon>indigoferoid/millettioid clade</taxon>
        <taxon>Phaseoleae</taxon>
        <taxon>Cajanus</taxon>
    </lineage>
</organism>
<evidence type="ECO:0000259" key="1">
    <source>
        <dbReference type="Pfam" id="PF17919"/>
    </source>
</evidence>
<evidence type="ECO:0000313" key="2">
    <source>
        <dbReference type="EMBL" id="KYP50629.1"/>
    </source>
</evidence>
<dbReference type="InterPro" id="IPR041577">
    <property type="entry name" value="RT_RNaseH_2"/>
</dbReference>
<dbReference type="OMA" id="KEYMSTP"/>
<evidence type="ECO:0000313" key="3">
    <source>
        <dbReference type="Proteomes" id="UP000075243"/>
    </source>
</evidence>
<dbReference type="InterPro" id="IPR043502">
    <property type="entry name" value="DNA/RNA_pol_sf"/>
</dbReference>
<dbReference type="Pfam" id="PF17919">
    <property type="entry name" value="RT_RNaseH_2"/>
    <property type="match status" value="1"/>
</dbReference>
<reference evidence="2" key="1">
    <citation type="journal article" date="2012" name="Nat. Biotechnol.">
        <title>Draft genome sequence of pigeonpea (Cajanus cajan), an orphan legume crop of resource-poor farmers.</title>
        <authorList>
            <person name="Varshney R.K."/>
            <person name="Chen W."/>
            <person name="Li Y."/>
            <person name="Bharti A.K."/>
            <person name="Saxena R.K."/>
            <person name="Schlueter J.A."/>
            <person name="Donoghue M.T."/>
            <person name="Azam S."/>
            <person name="Fan G."/>
            <person name="Whaley A.M."/>
            <person name="Farmer A.D."/>
            <person name="Sheridan J."/>
            <person name="Iwata A."/>
            <person name="Tuteja R."/>
            <person name="Penmetsa R.V."/>
            <person name="Wu W."/>
            <person name="Upadhyaya H.D."/>
            <person name="Yang S.P."/>
            <person name="Shah T."/>
            <person name="Saxena K.B."/>
            <person name="Michael T."/>
            <person name="McCombie W.R."/>
            <person name="Yang B."/>
            <person name="Zhang G."/>
            <person name="Yang H."/>
            <person name="Wang J."/>
            <person name="Spillane C."/>
            <person name="Cook D.R."/>
            <person name="May G.D."/>
            <person name="Xu X."/>
            <person name="Jackson S.A."/>
        </authorList>
    </citation>
    <scope>NUCLEOTIDE SEQUENCE [LARGE SCALE GENOMIC DNA]</scope>
</reference>
<dbReference type="PANTHER" id="PTHR33064:SF37">
    <property type="entry name" value="RIBONUCLEASE H"/>
    <property type="match status" value="1"/>
</dbReference>
<dbReference type="Proteomes" id="UP000075243">
    <property type="component" value="Unassembled WGS sequence"/>
</dbReference>
<protein>
    <submittedName>
        <fullName evidence="2">Retrovirus-related Pol polyprotein from transposon 412 family</fullName>
    </submittedName>
</protein>
<dbReference type="PANTHER" id="PTHR33064">
    <property type="entry name" value="POL PROTEIN"/>
    <property type="match status" value="1"/>
</dbReference>
<dbReference type="Gene3D" id="3.30.70.270">
    <property type="match status" value="1"/>
</dbReference>
<dbReference type="EMBL" id="KQ483451">
    <property type="protein sequence ID" value="KYP50629.1"/>
    <property type="molecule type" value="Genomic_DNA"/>
</dbReference>
<dbReference type="AlphaFoldDB" id="A0A151S772"/>
<accession>A0A151S772</accession>
<gene>
    <name evidence="2" type="ORF">KK1_027566</name>
</gene>
<feature type="domain" description="Reverse transcriptase/retrotransposon-derived protein RNase H-like" evidence="1">
    <location>
        <begin position="46"/>
        <end position="111"/>
    </location>
</feature>
<sequence>MHSPQNVKDVQRLAGMLVCLSHFIPKLIEKAGPIFNLLRKPKHFEWTDQCEEAFKSFKCFLVTPPILQRPNHHVDLLLYLVVTEDAISAVIVQEHHREQIPVYFISRVLQDT</sequence>
<dbReference type="InterPro" id="IPR051320">
    <property type="entry name" value="Viral_Replic_Matur_Polypro"/>
</dbReference>
<keyword evidence="3" id="KW-1185">Reference proteome</keyword>
<dbReference type="Gramene" id="C.cajan_26055.t">
    <property type="protein sequence ID" value="C.cajan_26055.t.cds1"/>
    <property type="gene ID" value="C.cajan_26055"/>
</dbReference>
<proteinExistence type="predicted"/>